<dbReference type="InterPro" id="IPR002509">
    <property type="entry name" value="NODB_dom"/>
</dbReference>
<evidence type="ECO:0000256" key="2">
    <source>
        <dbReference type="ARBA" id="ARBA00022729"/>
    </source>
</evidence>
<reference evidence="5 6" key="1">
    <citation type="submission" date="2018-09" db="EMBL/GenBank/DDBJ databases">
        <title>Genomic Encyclopedia of Archaeal and Bacterial Type Strains, Phase II (KMG-II): from individual species to whole genera.</title>
        <authorList>
            <person name="Goeker M."/>
        </authorList>
    </citation>
    <scope>NUCLEOTIDE SEQUENCE [LARGE SCALE GENOMIC DNA]</scope>
    <source>
        <strain evidence="5 6">DSM 13151</strain>
    </source>
</reference>
<dbReference type="PROSITE" id="PS51257">
    <property type="entry name" value="PROKAR_LIPOPROTEIN"/>
    <property type="match status" value="1"/>
</dbReference>
<dbReference type="Pfam" id="PF01522">
    <property type="entry name" value="Polysacc_deac_1"/>
    <property type="match status" value="1"/>
</dbReference>
<evidence type="ECO:0000259" key="4">
    <source>
        <dbReference type="PROSITE" id="PS51677"/>
    </source>
</evidence>
<name>A0A419WRQ0_9EURY</name>
<gene>
    <name evidence="5" type="ORF">ATJ93_1101</name>
</gene>
<dbReference type="CDD" id="cd10970">
    <property type="entry name" value="CE4_DAC_u1_6s"/>
    <property type="match status" value="1"/>
</dbReference>
<dbReference type="Proteomes" id="UP000283805">
    <property type="component" value="Unassembled WGS sequence"/>
</dbReference>
<dbReference type="SUPFAM" id="SSF88713">
    <property type="entry name" value="Glycoside hydrolase/deacetylase"/>
    <property type="match status" value="1"/>
</dbReference>
<dbReference type="GO" id="GO:0005576">
    <property type="term" value="C:extracellular region"/>
    <property type="evidence" value="ECO:0007669"/>
    <property type="project" value="UniProtKB-SubCell"/>
</dbReference>
<feature type="region of interest" description="Disordered" evidence="3">
    <location>
        <begin position="26"/>
        <end position="78"/>
    </location>
</feature>
<sequence length="425" mass="46801">MVMRRRTYLSITASAVAGVAGCIASRSTNTDRDSTDDSTLPPDDTRAALPDEEGGSSTDETAVDQPAEAGTHDDFENLETWDITGGTLTADPNRAVVGSQSARVEVPAARGATRLTKTFAEPRDLADVVPGVAVAADDVVVPWVRLVDTEGNSIDYRRGVGGELPLMRYNFGIEALDTGFDATSVSEVHIQLWTAEGDTRTVWFDDFHVTPRPETGAVMIQFDDGSATDYTEALPILEECGYPAATFVNPDSIDSGEQWLTTDQLYELDDAGWCIGNHTRSHGRLPELNIAEQAAEIREGKQWLIERGFEDGAEYFAYPYGRYDATTLELVDEHHAIGFAGGRPVQGYTTNTRLASRISEPSVDRLETVLERTAEQRGITSVMYHQLEGEDLEAFERLVELLHEYESHGELEVILPTDLEERFLF</sequence>
<accession>A0A419WRQ0</accession>
<dbReference type="AlphaFoldDB" id="A0A419WRQ0"/>
<feature type="domain" description="NodB homology" evidence="4">
    <location>
        <begin position="216"/>
        <end position="425"/>
    </location>
</feature>
<evidence type="ECO:0000313" key="5">
    <source>
        <dbReference type="EMBL" id="RKD98097.1"/>
    </source>
</evidence>
<keyword evidence="6" id="KW-1185">Reference proteome</keyword>
<evidence type="ECO:0000313" key="6">
    <source>
        <dbReference type="Proteomes" id="UP000283805"/>
    </source>
</evidence>
<comment type="subcellular location">
    <subcellularLocation>
        <location evidence="1">Secreted</location>
    </subcellularLocation>
</comment>
<evidence type="ECO:0000256" key="1">
    <source>
        <dbReference type="ARBA" id="ARBA00004613"/>
    </source>
</evidence>
<protein>
    <submittedName>
        <fullName evidence="5">Peptidoglycan/xylan/chitin deacetylase (PgdA/CDA1 family)</fullName>
    </submittedName>
</protein>
<evidence type="ECO:0000256" key="3">
    <source>
        <dbReference type="SAM" id="MobiDB-lite"/>
    </source>
</evidence>
<dbReference type="GO" id="GO:0016810">
    <property type="term" value="F:hydrolase activity, acting on carbon-nitrogen (but not peptide) bonds"/>
    <property type="evidence" value="ECO:0007669"/>
    <property type="project" value="InterPro"/>
</dbReference>
<dbReference type="GO" id="GO:0005975">
    <property type="term" value="P:carbohydrate metabolic process"/>
    <property type="evidence" value="ECO:0007669"/>
    <property type="project" value="InterPro"/>
</dbReference>
<dbReference type="Gene3D" id="3.20.20.370">
    <property type="entry name" value="Glycoside hydrolase/deacetylase"/>
    <property type="match status" value="1"/>
</dbReference>
<keyword evidence="2" id="KW-0732">Signal</keyword>
<dbReference type="InterPro" id="IPR011330">
    <property type="entry name" value="Glyco_hydro/deAcase_b/a-brl"/>
</dbReference>
<comment type="caution">
    <text evidence="5">The sequence shown here is derived from an EMBL/GenBank/DDBJ whole genome shotgun (WGS) entry which is preliminary data.</text>
</comment>
<dbReference type="InterPro" id="IPR051398">
    <property type="entry name" value="Polysacch_Deacetylase"/>
</dbReference>
<organism evidence="5 6">
    <name type="scientific">Halopiger aswanensis</name>
    <dbReference type="NCBI Taxonomy" id="148449"/>
    <lineage>
        <taxon>Archaea</taxon>
        <taxon>Methanobacteriati</taxon>
        <taxon>Methanobacteriota</taxon>
        <taxon>Stenosarchaea group</taxon>
        <taxon>Halobacteria</taxon>
        <taxon>Halobacteriales</taxon>
        <taxon>Natrialbaceae</taxon>
        <taxon>Halopiger</taxon>
    </lineage>
</organism>
<dbReference type="EMBL" id="RAPO01000001">
    <property type="protein sequence ID" value="RKD98097.1"/>
    <property type="molecule type" value="Genomic_DNA"/>
</dbReference>
<dbReference type="PROSITE" id="PS51677">
    <property type="entry name" value="NODB"/>
    <property type="match status" value="1"/>
</dbReference>
<proteinExistence type="predicted"/>
<dbReference type="PANTHER" id="PTHR34216:SF3">
    <property type="entry name" value="POLY-BETA-1,6-N-ACETYL-D-GLUCOSAMINE N-DEACETYLASE"/>
    <property type="match status" value="1"/>
</dbReference>
<dbReference type="PANTHER" id="PTHR34216">
    <property type="match status" value="1"/>
</dbReference>